<dbReference type="InterPro" id="IPR052700">
    <property type="entry name" value="Carb_kinase_PfkB-like"/>
</dbReference>
<evidence type="ECO:0000313" key="6">
    <source>
        <dbReference type="Proteomes" id="UP000319976"/>
    </source>
</evidence>
<gene>
    <name evidence="5" type="primary">kdgK_1</name>
    <name evidence="5" type="ORF">V22_11130</name>
</gene>
<evidence type="ECO:0000313" key="5">
    <source>
        <dbReference type="EMBL" id="QDT63887.1"/>
    </source>
</evidence>
<dbReference type="InterPro" id="IPR029056">
    <property type="entry name" value="Ribokinase-like"/>
</dbReference>
<protein>
    <submittedName>
        <fullName evidence="5">2-dehydro-3-deoxygluconokinase</fullName>
        <ecNumber evidence="5">2.7.1.45</ecNumber>
    </submittedName>
</protein>
<dbReference type="AlphaFoldDB" id="A0A517T677"/>
<comment type="similarity">
    <text evidence="1">Belongs to the carbohydrate kinase PfkB family.</text>
</comment>
<dbReference type="Pfam" id="PF00294">
    <property type="entry name" value="PfkB"/>
    <property type="match status" value="1"/>
</dbReference>
<keyword evidence="2 5" id="KW-0808">Transferase</keyword>
<keyword evidence="3 5" id="KW-0418">Kinase</keyword>
<keyword evidence="6" id="KW-1185">Reference proteome</keyword>
<sequence length="349" mass="38171">MKRIVTLGELMVRLTAPGYQRFRQSVPGTLETTFGGAEASVAALIAGLGSKSAYITAFPNNPLGHAALSCLKSLDVDTQHIVQADDGRMGLYFVETGANQRPGQVIYDREHSAFSATPSERYDWENIFAEATWLYLSGITPAISKCTAEVAKVAIAEARKRNVKVACDMNYRSKLWKWEPGTPPEQLAARTMRALIQQVDLLICSRNDIVITLGIPNGISNLALLRELCRQNPSLNTVAMTHRKSISANHQRFSATLYLPSSQKQHEAPVEQPYYDIPQAVDRIGTGDAFAGALLYALEDAELSDPTNAISFSTAAGCLAHSIPGDFSLITRQEVESLMRGQDSGRIQR</sequence>
<proteinExistence type="inferred from homology"/>
<feature type="domain" description="Carbohydrate kinase PfkB" evidence="4">
    <location>
        <begin position="1"/>
        <end position="320"/>
    </location>
</feature>
<name>A0A517T677_9PLAN</name>
<dbReference type="OrthoDB" id="9813569at2"/>
<dbReference type="CDD" id="cd01166">
    <property type="entry name" value="KdgK"/>
    <property type="match status" value="1"/>
</dbReference>
<dbReference type="EMBL" id="CP036316">
    <property type="protein sequence ID" value="QDT63887.1"/>
    <property type="molecule type" value="Genomic_DNA"/>
</dbReference>
<dbReference type="RefSeq" id="WP_145260546.1">
    <property type="nucleotide sequence ID" value="NZ_CP036316.1"/>
</dbReference>
<dbReference type="SUPFAM" id="SSF53613">
    <property type="entry name" value="Ribokinase-like"/>
    <property type="match status" value="1"/>
</dbReference>
<accession>A0A517T677</accession>
<dbReference type="KEGG" id="chya:V22_11130"/>
<reference evidence="5 6" key="1">
    <citation type="submission" date="2019-02" db="EMBL/GenBank/DDBJ databases">
        <title>Deep-cultivation of Planctomycetes and their phenomic and genomic characterization uncovers novel biology.</title>
        <authorList>
            <person name="Wiegand S."/>
            <person name="Jogler M."/>
            <person name="Boedeker C."/>
            <person name="Pinto D."/>
            <person name="Vollmers J."/>
            <person name="Rivas-Marin E."/>
            <person name="Kohn T."/>
            <person name="Peeters S.H."/>
            <person name="Heuer A."/>
            <person name="Rast P."/>
            <person name="Oberbeckmann S."/>
            <person name="Bunk B."/>
            <person name="Jeske O."/>
            <person name="Meyerdierks A."/>
            <person name="Storesund J.E."/>
            <person name="Kallscheuer N."/>
            <person name="Luecker S."/>
            <person name="Lage O.M."/>
            <person name="Pohl T."/>
            <person name="Merkel B.J."/>
            <person name="Hornburger P."/>
            <person name="Mueller R.-W."/>
            <person name="Bruemmer F."/>
            <person name="Labrenz M."/>
            <person name="Spormann A.M."/>
            <person name="Op den Camp H."/>
            <person name="Overmann J."/>
            <person name="Amann R."/>
            <person name="Jetten M.S.M."/>
            <person name="Mascher T."/>
            <person name="Medema M.H."/>
            <person name="Devos D.P."/>
            <person name="Kaster A.-K."/>
            <person name="Ovreas L."/>
            <person name="Rohde M."/>
            <person name="Galperin M.Y."/>
            <person name="Jogler C."/>
        </authorList>
    </citation>
    <scope>NUCLEOTIDE SEQUENCE [LARGE SCALE GENOMIC DNA]</scope>
    <source>
        <strain evidence="5 6">V22</strain>
    </source>
</reference>
<dbReference type="Proteomes" id="UP000319976">
    <property type="component" value="Chromosome"/>
</dbReference>
<evidence type="ECO:0000256" key="1">
    <source>
        <dbReference type="ARBA" id="ARBA00010688"/>
    </source>
</evidence>
<evidence type="ECO:0000259" key="4">
    <source>
        <dbReference type="Pfam" id="PF00294"/>
    </source>
</evidence>
<evidence type="ECO:0000256" key="2">
    <source>
        <dbReference type="ARBA" id="ARBA00022679"/>
    </source>
</evidence>
<dbReference type="PANTHER" id="PTHR43320">
    <property type="entry name" value="SUGAR KINASE"/>
    <property type="match status" value="1"/>
</dbReference>
<dbReference type="InterPro" id="IPR011611">
    <property type="entry name" value="PfkB_dom"/>
</dbReference>
<organism evidence="5 6">
    <name type="scientific">Calycomorphotria hydatis</name>
    <dbReference type="NCBI Taxonomy" id="2528027"/>
    <lineage>
        <taxon>Bacteria</taxon>
        <taxon>Pseudomonadati</taxon>
        <taxon>Planctomycetota</taxon>
        <taxon>Planctomycetia</taxon>
        <taxon>Planctomycetales</taxon>
        <taxon>Planctomycetaceae</taxon>
        <taxon>Calycomorphotria</taxon>
    </lineage>
</organism>
<dbReference type="EC" id="2.7.1.45" evidence="5"/>
<dbReference type="Gene3D" id="3.40.1190.20">
    <property type="match status" value="1"/>
</dbReference>
<evidence type="ECO:0000256" key="3">
    <source>
        <dbReference type="ARBA" id="ARBA00022777"/>
    </source>
</evidence>
<dbReference type="PANTHER" id="PTHR43320:SF2">
    <property type="entry name" value="2-DEHYDRO-3-DEOXYGLUCONOKINASE_2-DEHYDRO-3-DEOXYGALACTONOKINASE"/>
    <property type="match status" value="1"/>
</dbReference>
<dbReference type="GO" id="GO:0008673">
    <property type="term" value="F:2-dehydro-3-deoxygluconokinase activity"/>
    <property type="evidence" value="ECO:0007669"/>
    <property type="project" value="UniProtKB-EC"/>
</dbReference>